<keyword evidence="1" id="KW-1133">Transmembrane helix</keyword>
<evidence type="ECO:0000313" key="3">
    <source>
        <dbReference type="Proteomes" id="UP001431634"/>
    </source>
</evidence>
<feature type="transmembrane region" description="Helical" evidence="1">
    <location>
        <begin position="421"/>
        <end position="438"/>
    </location>
</feature>
<dbReference type="InterPro" id="IPR006726">
    <property type="entry name" value="PHBA_efflux_AaeB/fusaric-R"/>
</dbReference>
<feature type="transmembrane region" description="Helical" evidence="1">
    <location>
        <begin position="470"/>
        <end position="490"/>
    </location>
</feature>
<proteinExistence type="predicted"/>
<feature type="transmembrane region" description="Helical" evidence="1">
    <location>
        <begin position="102"/>
        <end position="120"/>
    </location>
</feature>
<feature type="transmembrane region" description="Helical" evidence="1">
    <location>
        <begin position="497"/>
        <end position="514"/>
    </location>
</feature>
<feature type="transmembrane region" description="Helical" evidence="1">
    <location>
        <begin position="26"/>
        <end position="48"/>
    </location>
</feature>
<feature type="transmembrane region" description="Helical" evidence="1">
    <location>
        <begin position="526"/>
        <end position="545"/>
    </location>
</feature>
<accession>A0ABT6Q3L9</accession>
<reference evidence="2" key="1">
    <citation type="submission" date="2023-05" db="EMBL/GenBank/DDBJ databases">
        <title>Whole genome sequence of Commensalibacter sp.</title>
        <authorList>
            <person name="Charoenyingcharoen P."/>
            <person name="Yukphan P."/>
        </authorList>
    </citation>
    <scope>NUCLEOTIDE SEQUENCE</scope>
    <source>
        <strain evidence="2">TBRC 16381</strain>
    </source>
</reference>
<evidence type="ECO:0000313" key="2">
    <source>
        <dbReference type="EMBL" id="MDI2091731.1"/>
    </source>
</evidence>
<gene>
    <name evidence="2" type="ORF">QJV27_10185</name>
</gene>
<dbReference type="RefSeq" id="WP_281448816.1">
    <property type="nucleotide sequence ID" value="NZ_JASBAO010000001.1"/>
</dbReference>
<protein>
    <submittedName>
        <fullName evidence="2">FUSC family protein</fullName>
    </submittedName>
</protein>
<feature type="transmembrane region" description="Helical" evidence="1">
    <location>
        <begin position="445"/>
        <end position="464"/>
    </location>
</feature>
<organism evidence="2 3">
    <name type="scientific">Commensalibacter oyaizuii</name>
    <dbReference type="NCBI Taxonomy" id="3043873"/>
    <lineage>
        <taxon>Bacteria</taxon>
        <taxon>Pseudomonadati</taxon>
        <taxon>Pseudomonadota</taxon>
        <taxon>Alphaproteobacteria</taxon>
        <taxon>Acetobacterales</taxon>
        <taxon>Acetobacteraceae</taxon>
    </lineage>
</organism>
<evidence type="ECO:0000256" key="1">
    <source>
        <dbReference type="SAM" id="Phobius"/>
    </source>
</evidence>
<keyword evidence="3" id="KW-1185">Reference proteome</keyword>
<name>A0ABT6Q3L9_9PROT</name>
<keyword evidence="1" id="KW-0812">Transmembrane</keyword>
<feature type="transmembrane region" description="Helical" evidence="1">
    <location>
        <begin position="682"/>
        <end position="702"/>
    </location>
</feature>
<dbReference type="Proteomes" id="UP001431634">
    <property type="component" value="Unassembled WGS sequence"/>
</dbReference>
<sequence>MHFIKLLSFRFTTLPSLRWIYAPPKATIIFVLRNLIASYIALTIALWMEMDSPRWAIMAVWVVAQNSSRGEILSKAYWVIFGNIIGMIAVLCIVASFPQQPLLFELSVAIWVSICCWFASCSRNFVSFGWSMAGFSCAIVLFATVRDQNETFMMVMSRGSYFILGILAENFTARLFDLNLQNNAYEKLNQELKIAIEKAIDSLVKILNGNNWAISGSDQVLSSVIAFNNTIEFRELEMRSIGRRGDHARATLSLISSLMVKAMGLSIHIQKNQKETLNFTYILPTTIHCLDEILKHLQAGKEITPCLQALNELRWECRQRIADSFYTDRNTVKQISSEYAQRALNDRILYQTLREVLAELEATLQQLDKSENQNLRDGFKFHMETSLDFKRAARNSIRAFVAITMGCLVWEITGWHNAPVFLSFLCMGCSRFCVFDNISLACRGWFKGICIAIITSAFFNFLVMPLITSIEMLCFILFFPLSIGALAMCVPKYAPIASGYMFFFCYLLGFSNQGRVDEVTFLNDSMALFMSGLVALFTYSIVFPYHTRRLRRQMRQKLLNGLHRLANSTTLPLGRKWIHFVSVSFVMLMRQLSEEQNSNLTNTYRRGCMAVMLIGINVIRLQAMVNNDIMTEDVKNILRVVLRRIAQFKGDKARYGQHARTVLIAYRAIAKFRKREETERNLAVRIEVSAAISSLILIAYALNRNASFLKVKSHNMLFY</sequence>
<feature type="transmembrane region" description="Helical" evidence="1">
    <location>
        <begin position="76"/>
        <end position="95"/>
    </location>
</feature>
<keyword evidence="1" id="KW-0472">Membrane</keyword>
<comment type="caution">
    <text evidence="2">The sequence shown here is derived from an EMBL/GenBank/DDBJ whole genome shotgun (WGS) entry which is preliminary data.</text>
</comment>
<dbReference type="EMBL" id="JASBAO010000001">
    <property type="protein sequence ID" value="MDI2091731.1"/>
    <property type="molecule type" value="Genomic_DNA"/>
</dbReference>
<feature type="transmembrane region" description="Helical" evidence="1">
    <location>
        <begin position="126"/>
        <end position="145"/>
    </location>
</feature>
<dbReference type="Pfam" id="PF04632">
    <property type="entry name" value="FUSC"/>
    <property type="match status" value="1"/>
</dbReference>